<dbReference type="InterPro" id="IPR018037">
    <property type="entry name" value="FixH_proteobacterial"/>
</dbReference>
<dbReference type="EMBL" id="QFQZ01000109">
    <property type="protein sequence ID" value="PZR30883.1"/>
    <property type="molecule type" value="Genomic_DNA"/>
</dbReference>
<evidence type="ECO:0000313" key="2">
    <source>
        <dbReference type="EMBL" id="PZR30883.1"/>
    </source>
</evidence>
<keyword evidence="1" id="KW-0812">Transmembrane</keyword>
<dbReference type="Proteomes" id="UP000249393">
    <property type="component" value="Unassembled WGS sequence"/>
</dbReference>
<dbReference type="AlphaFoldDB" id="A0A2W5UZ64"/>
<protein>
    <submittedName>
        <fullName evidence="2">Ferredoxin</fullName>
    </submittedName>
</protein>
<organism evidence="2 3">
    <name type="scientific">Caulobacter segnis</name>
    <dbReference type="NCBI Taxonomy" id="88688"/>
    <lineage>
        <taxon>Bacteria</taxon>
        <taxon>Pseudomonadati</taxon>
        <taxon>Pseudomonadota</taxon>
        <taxon>Alphaproteobacteria</taxon>
        <taxon>Caulobacterales</taxon>
        <taxon>Caulobacteraceae</taxon>
        <taxon>Caulobacter</taxon>
    </lineage>
</organism>
<accession>A0A2W5UZ64</accession>
<keyword evidence="1" id="KW-0472">Membrane</keyword>
<sequence length="168" mass="18159">MTSATQTIAKVPSEKGRITGWHVLIGVVLFFAIVIGVDTIFMVQAYRTFSGEVASNPYEAGLAFNRTLAQRQKEAALGWSASVETPAGKTVVVTVVDRADKPLDGLSLTGVLERPATETGRQTLNFRSLGGGRYEATAQLDGAWDLRATARNAKDMFEIETRLVEPAQ</sequence>
<dbReference type="InterPro" id="IPR008620">
    <property type="entry name" value="FixH"/>
</dbReference>
<evidence type="ECO:0000256" key="1">
    <source>
        <dbReference type="SAM" id="Phobius"/>
    </source>
</evidence>
<keyword evidence="1" id="KW-1133">Transmembrane helix</keyword>
<dbReference type="RefSeq" id="WP_304282509.1">
    <property type="nucleotide sequence ID" value="NZ_QFQZ01000109.1"/>
</dbReference>
<evidence type="ECO:0000313" key="3">
    <source>
        <dbReference type="Proteomes" id="UP000249393"/>
    </source>
</evidence>
<gene>
    <name evidence="2" type="ORF">DI526_21305</name>
</gene>
<comment type="caution">
    <text evidence="2">The sequence shown here is derived from an EMBL/GenBank/DDBJ whole genome shotgun (WGS) entry which is preliminary data.</text>
</comment>
<dbReference type="PIRSF" id="PIRSF011386">
    <property type="entry name" value="FixH"/>
    <property type="match status" value="1"/>
</dbReference>
<name>A0A2W5UZ64_9CAUL</name>
<reference evidence="2 3" key="1">
    <citation type="submission" date="2017-08" db="EMBL/GenBank/DDBJ databases">
        <title>Infants hospitalized years apart are colonized by the same room-sourced microbial strains.</title>
        <authorList>
            <person name="Brooks B."/>
            <person name="Olm M.R."/>
            <person name="Firek B.A."/>
            <person name="Baker R."/>
            <person name="Thomas B.C."/>
            <person name="Morowitz M.J."/>
            <person name="Banfield J.F."/>
        </authorList>
    </citation>
    <scope>NUCLEOTIDE SEQUENCE [LARGE SCALE GENOMIC DNA]</scope>
    <source>
        <strain evidence="2">S2_003_000_R2_4</strain>
    </source>
</reference>
<feature type="transmembrane region" description="Helical" evidence="1">
    <location>
        <begin position="20"/>
        <end position="41"/>
    </location>
</feature>
<dbReference type="Pfam" id="PF05751">
    <property type="entry name" value="FixH"/>
    <property type="match status" value="1"/>
</dbReference>
<proteinExistence type="predicted"/>